<dbReference type="Proteomes" id="UP000537204">
    <property type="component" value="Unassembled WGS sequence"/>
</dbReference>
<dbReference type="AlphaFoldDB" id="A0A7W8ZQW8"/>
<dbReference type="SUPFAM" id="SSF55486">
    <property type="entry name" value="Metalloproteases ('zincins'), catalytic domain"/>
    <property type="match status" value="1"/>
</dbReference>
<gene>
    <name evidence="2" type="ORF">HDE68_004284</name>
</gene>
<accession>A0A7W8ZQW8</accession>
<dbReference type="InterPro" id="IPR027268">
    <property type="entry name" value="Peptidase_M4/M1_CTD_sf"/>
</dbReference>
<name>A0A7W8ZQW8_9SPHI</name>
<dbReference type="RefSeq" id="WP_183884185.1">
    <property type="nucleotide sequence ID" value="NZ_JACHCE010000008.1"/>
</dbReference>
<dbReference type="Pfam" id="PF01433">
    <property type="entry name" value="Peptidase_M1"/>
    <property type="match status" value="1"/>
</dbReference>
<proteinExistence type="predicted"/>
<comment type="caution">
    <text evidence="2">The sequence shown here is derived from an EMBL/GenBank/DDBJ whole genome shotgun (WGS) entry which is preliminary data.</text>
</comment>
<protein>
    <recommendedName>
        <fullName evidence="1">Peptidase M1 membrane alanine aminopeptidase domain-containing protein</fullName>
    </recommendedName>
</protein>
<dbReference type="EMBL" id="JACHCE010000008">
    <property type="protein sequence ID" value="MBB5638355.1"/>
    <property type="molecule type" value="Genomic_DNA"/>
</dbReference>
<sequence>MIIFISFYFTAQTKAQDLPVIRTVQKAYAKSTRNQTGVSGKSYWQNKADYTIKVNFNPASRELKGEVLIDYTNNSPDTLKSLVLKLYPNFYKSNSMRNMPVSVSDLSDGVSIEKLNIDGKEVGRTSQHVGGTNMFVPGIKILPGRKAQLKINYHYTLNKGSFIRTGEVDSSSFFIAYFFPRVAVYDDIDGWNEFPYVGKEEFYNDYGNFHVEITVPGDYAVWATGDLLNCKDVYQPKICERIHKAEMVDTIVNIITPEDLKSRNVTTKKDINTWQFEAQNVTDFAFGTSDHYVWKSVSVMVDSVTKRRTRVDAVFNPIHRSYIPVVDYARKTVELISNYFPKVSFPYAHETVFDGLDAMEYPMMVNNRPIDDHRENIELTAHEVFHSLFPFYVGSNETKYSFMDEGLATLTEFYFYPKIDPLVPVNYDITYMNNSAVSAEDVPIMTLTPQLYSIARFTDKDLKPALALYYLKEMLGEPLFIKAIQKYIHNWHGKHPTPYDFFNSLNAGSGKNLNWFWKNWFFEKNDPDLAITKVIERKSDYEITITSLGTLAVPIHLTITYQDGSIQKVERDLSCWQKKNKTVVFHISNKKHINKLTIGNELDVDIDLSNNKWDAK</sequence>
<dbReference type="CDD" id="cd09604">
    <property type="entry name" value="M1_APN_like"/>
    <property type="match status" value="1"/>
</dbReference>
<dbReference type="GO" id="GO:0008237">
    <property type="term" value="F:metallopeptidase activity"/>
    <property type="evidence" value="ECO:0007669"/>
    <property type="project" value="InterPro"/>
</dbReference>
<feature type="domain" description="Peptidase M1 membrane alanine aminopeptidase" evidence="1">
    <location>
        <begin position="366"/>
        <end position="520"/>
    </location>
</feature>
<evidence type="ECO:0000313" key="3">
    <source>
        <dbReference type="Proteomes" id="UP000537204"/>
    </source>
</evidence>
<dbReference type="InterPro" id="IPR014782">
    <property type="entry name" value="Peptidase_M1_dom"/>
</dbReference>
<dbReference type="Gene3D" id="1.10.390.10">
    <property type="entry name" value="Neutral Protease Domain 2"/>
    <property type="match status" value="1"/>
</dbReference>
<dbReference type="GO" id="GO:0008270">
    <property type="term" value="F:zinc ion binding"/>
    <property type="evidence" value="ECO:0007669"/>
    <property type="project" value="InterPro"/>
</dbReference>
<evidence type="ECO:0000259" key="1">
    <source>
        <dbReference type="Pfam" id="PF01433"/>
    </source>
</evidence>
<organism evidence="2 3">
    <name type="scientific">Pedobacter cryoconitis</name>
    <dbReference type="NCBI Taxonomy" id="188932"/>
    <lineage>
        <taxon>Bacteria</taxon>
        <taxon>Pseudomonadati</taxon>
        <taxon>Bacteroidota</taxon>
        <taxon>Sphingobacteriia</taxon>
        <taxon>Sphingobacteriales</taxon>
        <taxon>Sphingobacteriaceae</taxon>
        <taxon>Pedobacter</taxon>
    </lineage>
</organism>
<evidence type="ECO:0000313" key="2">
    <source>
        <dbReference type="EMBL" id="MBB5638355.1"/>
    </source>
</evidence>
<reference evidence="2 3" key="1">
    <citation type="submission" date="2020-08" db="EMBL/GenBank/DDBJ databases">
        <title>Genomic Encyclopedia of Type Strains, Phase IV (KMG-V): Genome sequencing to study the core and pangenomes of soil and plant-associated prokaryotes.</title>
        <authorList>
            <person name="Whitman W."/>
        </authorList>
    </citation>
    <scope>NUCLEOTIDE SEQUENCE [LARGE SCALE GENOMIC DNA]</scope>
    <source>
        <strain evidence="2 3">S3M1</strain>
    </source>
</reference>